<dbReference type="EMBL" id="QGTR01000004">
    <property type="protein sequence ID" value="PWV99264.1"/>
    <property type="molecule type" value="Genomic_DNA"/>
</dbReference>
<gene>
    <name evidence="1" type="ORF">DFR52_104558</name>
</gene>
<accession>A0A317PGX0</accession>
<keyword evidence="2" id="KW-1185">Reference proteome</keyword>
<dbReference type="AlphaFoldDB" id="A0A317PGX0"/>
<name>A0A317PGX0_9HYPH</name>
<dbReference type="OrthoDB" id="72030at2"/>
<reference evidence="1 2" key="1">
    <citation type="submission" date="2018-05" db="EMBL/GenBank/DDBJ databases">
        <title>Genomic Encyclopedia of Type Strains, Phase IV (KMG-IV): sequencing the most valuable type-strain genomes for metagenomic binning, comparative biology and taxonomic classification.</title>
        <authorList>
            <person name="Goeker M."/>
        </authorList>
    </citation>
    <scope>NUCLEOTIDE SEQUENCE [LARGE SCALE GENOMIC DNA]</scope>
    <source>
        <strain evidence="1 2">DSM 16791</strain>
    </source>
</reference>
<proteinExistence type="predicted"/>
<organism evidence="1 2">
    <name type="scientific">Hoeflea marina</name>
    <dbReference type="NCBI Taxonomy" id="274592"/>
    <lineage>
        <taxon>Bacteria</taxon>
        <taxon>Pseudomonadati</taxon>
        <taxon>Pseudomonadota</taxon>
        <taxon>Alphaproteobacteria</taxon>
        <taxon>Hyphomicrobiales</taxon>
        <taxon>Rhizobiaceae</taxon>
        <taxon>Hoeflea</taxon>
    </lineage>
</organism>
<dbReference type="RefSeq" id="WP_110033392.1">
    <property type="nucleotide sequence ID" value="NZ_QGTR01000004.1"/>
</dbReference>
<dbReference type="Proteomes" id="UP000246352">
    <property type="component" value="Unassembled WGS sequence"/>
</dbReference>
<protein>
    <submittedName>
        <fullName evidence="1">Uncharacterized protein</fullName>
    </submittedName>
</protein>
<comment type="caution">
    <text evidence="1">The sequence shown here is derived from an EMBL/GenBank/DDBJ whole genome shotgun (WGS) entry which is preliminary data.</text>
</comment>
<sequence>MSPYRAKLELMVSGELDPAGFAHADHVGVAFEALAAHDFFRALLVYADGLKMLVEKAGVPEKFNATVTFAHISLIAERMHRCPAATAEEFLSGNPDLLRRDLLGEHYSAGRVDTELARRIALLPDSGRGT</sequence>
<evidence type="ECO:0000313" key="2">
    <source>
        <dbReference type="Proteomes" id="UP000246352"/>
    </source>
</evidence>
<evidence type="ECO:0000313" key="1">
    <source>
        <dbReference type="EMBL" id="PWV99264.1"/>
    </source>
</evidence>